<dbReference type="EMBL" id="MU267726">
    <property type="protein sequence ID" value="KAH7910132.1"/>
    <property type="molecule type" value="Genomic_DNA"/>
</dbReference>
<organism evidence="1 2">
    <name type="scientific">Hygrophoropsis aurantiaca</name>
    <dbReference type="NCBI Taxonomy" id="72124"/>
    <lineage>
        <taxon>Eukaryota</taxon>
        <taxon>Fungi</taxon>
        <taxon>Dikarya</taxon>
        <taxon>Basidiomycota</taxon>
        <taxon>Agaricomycotina</taxon>
        <taxon>Agaricomycetes</taxon>
        <taxon>Agaricomycetidae</taxon>
        <taxon>Boletales</taxon>
        <taxon>Coniophorineae</taxon>
        <taxon>Hygrophoropsidaceae</taxon>
        <taxon>Hygrophoropsis</taxon>
    </lineage>
</organism>
<reference evidence="1" key="1">
    <citation type="journal article" date="2021" name="New Phytol.">
        <title>Evolutionary innovations through gain and loss of genes in the ectomycorrhizal Boletales.</title>
        <authorList>
            <person name="Wu G."/>
            <person name="Miyauchi S."/>
            <person name="Morin E."/>
            <person name="Kuo A."/>
            <person name="Drula E."/>
            <person name="Varga T."/>
            <person name="Kohler A."/>
            <person name="Feng B."/>
            <person name="Cao Y."/>
            <person name="Lipzen A."/>
            <person name="Daum C."/>
            <person name="Hundley H."/>
            <person name="Pangilinan J."/>
            <person name="Johnson J."/>
            <person name="Barry K."/>
            <person name="LaButti K."/>
            <person name="Ng V."/>
            <person name="Ahrendt S."/>
            <person name="Min B."/>
            <person name="Choi I.G."/>
            <person name="Park H."/>
            <person name="Plett J.M."/>
            <person name="Magnuson J."/>
            <person name="Spatafora J.W."/>
            <person name="Nagy L.G."/>
            <person name="Henrissat B."/>
            <person name="Grigoriev I.V."/>
            <person name="Yang Z.L."/>
            <person name="Xu J."/>
            <person name="Martin F.M."/>
        </authorList>
    </citation>
    <scope>NUCLEOTIDE SEQUENCE</scope>
    <source>
        <strain evidence="1">ATCC 28755</strain>
    </source>
</reference>
<comment type="caution">
    <text evidence="1">The sequence shown here is derived from an EMBL/GenBank/DDBJ whole genome shotgun (WGS) entry which is preliminary data.</text>
</comment>
<keyword evidence="2" id="KW-1185">Reference proteome</keyword>
<evidence type="ECO:0000313" key="2">
    <source>
        <dbReference type="Proteomes" id="UP000790377"/>
    </source>
</evidence>
<gene>
    <name evidence="1" type="ORF">BJ138DRAFT_1009534</name>
</gene>
<accession>A0ACB8AAP2</accession>
<sequence length="201" mass="22096">MYGVNPFAAQNASNGQSSSGWGSNGQVPSIFGALPYPSGTPHNSLQELFTLKFTSFAPTIINCKVVGPHSETYFRVVTDASTHGRTVLKNSKGTNIAVIEWQEHPYVEMTGAVSKQPIRNWLKLSTQRSHRLMVHQGVSYSWTPNDRFIQLHVSGSPDPLVRVSRTYDSVIVEMTPRAIQLGLIEVATLATILLQCGKNID</sequence>
<proteinExistence type="predicted"/>
<protein>
    <submittedName>
        <fullName evidence="1">Uncharacterized protein</fullName>
    </submittedName>
</protein>
<evidence type="ECO:0000313" key="1">
    <source>
        <dbReference type="EMBL" id="KAH7910132.1"/>
    </source>
</evidence>
<name>A0ACB8AAP2_9AGAM</name>
<dbReference type="Proteomes" id="UP000790377">
    <property type="component" value="Unassembled WGS sequence"/>
</dbReference>